<feature type="coiled-coil region" evidence="1">
    <location>
        <begin position="17"/>
        <end position="44"/>
    </location>
</feature>
<protein>
    <recommendedName>
        <fullName evidence="4">Nuclear transport factor 2 family protein</fullName>
    </recommendedName>
</protein>
<dbReference type="Gene3D" id="3.10.450.50">
    <property type="match status" value="1"/>
</dbReference>
<accession>A0A918IZE7</accession>
<sequence length="170" mass="19698">MRKFIFIGLAIILCSSCQEQEKRYTQQSQEIETAKTLVKNYNERTYDSSLYADTSKTRYNSVEQSMSPLKAIAYHQANDTIFESRGFLLKDQEYEMVVTDDGETWVNCWLDWKGIIKESNQEVMVPIHLTYQFKEGKIVREIGIWDNSAVMLAVQKMQADKNMAAVEKGI</sequence>
<organism evidence="2 3">
    <name type="scientific">Arenibacter certesii</name>
    <dbReference type="NCBI Taxonomy" id="228955"/>
    <lineage>
        <taxon>Bacteria</taxon>
        <taxon>Pseudomonadati</taxon>
        <taxon>Bacteroidota</taxon>
        <taxon>Flavobacteriia</taxon>
        <taxon>Flavobacteriales</taxon>
        <taxon>Flavobacteriaceae</taxon>
        <taxon>Arenibacter</taxon>
    </lineage>
</organism>
<evidence type="ECO:0000313" key="2">
    <source>
        <dbReference type="EMBL" id="GGW40381.1"/>
    </source>
</evidence>
<keyword evidence="1" id="KW-0175">Coiled coil</keyword>
<keyword evidence="3" id="KW-1185">Reference proteome</keyword>
<dbReference type="Proteomes" id="UP000634668">
    <property type="component" value="Unassembled WGS sequence"/>
</dbReference>
<name>A0A918IZE7_9FLAO</name>
<gene>
    <name evidence="2" type="ORF">GCM10007383_26370</name>
</gene>
<reference evidence="2" key="1">
    <citation type="journal article" date="2014" name="Int. J. Syst. Evol. Microbiol.">
        <title>Complete genome sequence of Corynebacterium casei LMG S-19264T (=DSM 44701T), isolated from a smear-ripened cheese.</title>
        <authorList>
            <consortium name="US DOE Joint Genome Institute (JGI-PGF)"/>
            <person name="Walter F."/>
            <person name="Albersmeier A."/>
            <person name="Kalinowski J."/>
            <person name="Ruckert C."/>
        </authorList>
    </citation>
    <scope>NUCLEOTIDE SEQUENCE</scope>
    <source>
        <strain evidence="2">KCTC 12113</strain>
    </source>
</reference>
<reference evidence="2" key="2">
    <citation type="submission" date="2020-09" db="EMBL/GenBank/DDBJ databases">
        <authorList>
            <person name="Sun Q."/>
            <person name="Kim S."/>
        </authorList>
    </citation>
    <scope>NUCLEOTIDE SEQUENCE</scope>
    <source>
        <strain evidence="2">KCTC 12113</strain>
    </source>
</reference>
<proteinExistence type="predicted"/>
<dbReference type="SUPFAM" id="SSF54427">
    <property type="entry name" value="NTF2-like"/>
    <property type="match status" value="1"/>
</dbReference>
<dbReference type="InterPro" id="IPR032710">
    <property type="entry name" value="NTF2-like_dom_sf"/>
</dbReference>
<evidence type="ECO:0000256" key="1">
    <source>
        <dbReference type="SAM" id="Coils"/>
    </source>
</evidence>
<dbReference type="AlphaFoldDB" id="A0A918IZE7"/>
<dbReference type="EMBL" id="BMWP01000019">
    <property type="protein sequence ID" value="GGW40381.1"/>
    <property type="molecule type" value="Genomic_DNA"/>
</dbReference>
<comment type="caution">
    <text evidence="2">The sequence shown here is derived from an EMBL/GenBank/DDBJ whole genome shotgun (WGS) entry which is preliminary data.</text>
</comment>
<evidence type="ECO:0000313" key="3">
    <source>
        <dbReference type="Proteomes" id="UP000634668"/>
    </source>
</evidence>
<dbReference type="RefSeq" id="WP_026813921.1">
    <property type="nucleotide sequence ID" value="NZ_BMWP01000019.1"/>
</dbReference>
<evidence type="ECO:0008006" key="4">
    <source>
        <dbReference type="Google" id="ProtNLM"/>
    </source>
</evidence>